<sequence length="211" mass="24594">MEDHTLYKELSPDMMMFVTHLYNEGYFKDLNFFPRKKFDITCFKNSYGRDFVKYAAEQFSRDHQEIAKWLSGSDLKKVALFGCPSIAKKTVFSAKRLRTYFRIQEDNVCSKCTLKASCKFVNQSVWKRDIANLHLDVVMRIITPNKTSESDKLISIQLVPMVMNPRARMGSRVKSLDDSGTLVSREKMYDDFRLKTKSVPKSKICVCRNLH</sequence>
<protein>
    <submittedName>
        <fullName evidence="1">Uncharacterized protein</fullName>
    </submittedName>
</protein>
<dbReference type="EMBL" id="JACEIK010001359">
    <property type="protein sequence ID" value="MCD7468602.1"/>
    <property type="molecule type" value="Genomic_DNA"/>
</dbReference>
<organism evidence="1 2">
    <name type="scientific">Datura stramonium</name>
    <name type="common">Jimsonweed</name>
    <name type="synonym">Common thornapple</name>
    <dbReference type="NCBI Taxonomy" id="4076"/>
    <lineage>
        <taxon>Eukaryota</taxon>
        <taxon>Viridiplantae</taxon>
        <taxon>Streptophyta</taxon>
        <taxon>Embryophyta</taxon>
        <taxon>Tracheophyta</taxon>
        <taxon>Spermatophyta</taxon>
        <taxon>Magnoliopsida</taxon>
        <taxon>eudicotyledons</taxon>
        <taxon>Gunneridae</taxon>
        <taxon>Pentapetalae</taxon>
        <taxon>asterids</taxon>
        <taxon>lamiids</taxon>
        <taxon>Solanales</taxon>
        <taxon>Solanaceae</taxon>
        <taxon>Solanoideae</taxon>
        <taxon>Datureae</taxon>
        <taxon>Datura</taxon>
    </lineage>
</organism>
<comment type="caution">
    <text evidence="1">The sequence shown here is derived from an EMBL/GenBank/DDBJ whole genome shotgun (WGS) entry which is preliminary data.</text>
</comment>
<keyword evidence="2" id="KW-1185">Reference proteome</keyword>
<reference evidence="1 2" key="1">
    <citation type="journal article" date="2021" name="BMC Genomics">
        <title>Datura genome reveals duplications of psychoactive alkaloid biosynthetic genes and high mutation rate following tissue culture.</title>
        <authorList>
            <person name="Rajewski A."/>
            <person name="Carter-House D."/>
            <person name="Stajich J."/>
            <person name="Litt A."/>
        </authorList>
    </citation>
    <scope>NUCLEOTIDE SEQUENCE [LARGE SCALE GENOMIC DNA]</scope>
    <source>
        <strain evidence="1">AR-01</strain>
    </source>
</reference>
<name>A0ABS8TDK8_DATST</name>
<evidence type="ECO:0000313" key="1">
    <source>
        <dbReference type="EMBL" id="MCD7468602.1"/>
    </source>
</evidence>
<accession>A0ABS8TDK8</accession>
<gene>
    <name evidence="1" type="ORF">HAX54_006966</name>
</gene>
<dbReference type="Proteomes" id="UP000823775">
    <property type="component" value="Unassembled WGS sequence"/>
</dbReference>
<proteinExistence type="predicted"/>
<evidence type="ECO:0000313" key="2">
    <source>
        <dbReference type="Proteomes" id="UP000823775"/>
    </source>
</evidence>